<sequence>MISLCKIKKYLIDSQIYVSFMGTFLAVFFMMKNHYFSRVMIFVVFLTYFSGYLYTKYQNNKKILHKIIYFNIFTFLLCGGLLIYFYPIETIYKWTAVILIGLLYDSFFLHYFIRKIPLFKIFYVGFAWALMNGWLFFKQMDWEIFFISWTYITALVLPFDIRDINSDKVVTFPKLIGIQNTKYLAYGLIFISTILAIYHLDFLFALAFYIAMIFCFLLIYFSEPARPEYYYSFLVESCCGLPFLFLVLLHYIWELL</sequence>
<feature type="transmembrane region" description="Helical" evidence="1">
    <location>
        <begin position="118"/>
        <end position="137"/>
    </location>
</feature>
<evidence type="ECO:0000313" key="3">
    <source>
        <dbReference type="Proteomes" id="UP000198517"/>
    </source>
</evidence>
<protein>
    <recommendedName>
        <fullName evidence="4">UbiA prenyltransferase family protein</fullName>
    </recommendedName>
</protein>
<feature type="transmembrane region" description="Helical" evidence="1">
    <location>
        <begin position="67"/>
        <end position="85"/>
    </location>
</feature>
<organism evidence="2 3">
    <name type="scientific">Riemerella columbipharyngis</name>
    <dbReference type="NCBI Taxonomy" id="1071918"/>
    <lineage>
        <taxon>Bacteria</taxon>
        <taxon>Pseudomonadati</taxon>
        <taxon>Bacteroidota</taxon>
        <taxon>Flavobacteriia</taxon>
        <taxon>Flavobacteriales</taxon>
        <taxon>Weeksellaceae</taxon>
        <taxon>Riemerella</taxon>
    </lineage>
</organism>
<dbReference type="STRING" id="1071918.SAMN05421544_10640"/>
<feature type="transmembrane region" description="Helical" evidence="1">
    <location>
        <begin position="143"/>
        <end position="162"/>
    </location>
</feature>
<dbReference type="Proteomes" id="UP000198517">
    <property type="component" value="Unassembled WGS sequence"/>
</dbReference>
<dbReference type="RefSeq" id="WP_092736322.1">
    <property type="nucleotide sequence ID" value="NZ_FNAS01000006.1"/>
</dbReference>
<keyword evidence="1" id="KW-1133">Transmembrane helix</keyword>
<dbReference type="OrthoDB" id="1467772at2"/>
<keyword evidence="1" id="KW-0812">Transmembrane</keyword>
<evidence type="ECO:0000256" key="1">
    <source>
        <dbReference type="SAM" id="Phobius"/>
    </source>
</evidence>
<proteinExistence type="predicted"/>
<dbReference type="EMBL" id="FNAS01000006">
    <property type="protein sequence ID" value="SDE27953.1"/>
    <property type="molecule type" value="Genomic_DNA"/>
</dbReference>
<keyword evidence="1" id="KW-0472">Membrane</keyword>
<accession>A0A1G7BLX9</accession>
<name>A0A1G7BLX9_9FLAO</name>
<feature type="transmembrane region" description="Helical" evidence="1">
    <location>
        <begin position="183"/>
        <end position="200"/>
    </location>
</feature>
<gene>
    <name evidence="2" type="ORF">SAMN05421544_10640</name>
</gene>
<evidence type="ECO:0008006" key="4">
    <source>
        <dbReference type="Google" id="ProtNLM"/>
    </source>
</evidence>
<feature type="transmembrane region" description="Helical" evidence="1">
    <location>
        <begin position="229"/>
        <end position="253"/>
    </location>
</feature>
<evidence type="ECO:0000313" key="2">
    <source>
        <dbReference type="EMBL" id="SDE27953.1"/>
    </source>
</evidence>
<reference evidence="2 3" key="1">
    <citation type="submission" date="2016-10" db="EMBL/GenBank/DDBJ databases">
        <authorList>
            <person name="de Groot N.N."/>
        </authorList>
    </citation>
    <scope>NUCLEOTIDE SEQUENCE [LARGE SCALE GENOMIC DNA]</scope>
    <source>
        <strain evidence="2 3">DSM 24015</strain>
    </source>
</reference>
<feature type="transmembrane region" description="Helical" evidence="1">
    <location>
        <begin position="12"/>
        <end position="29"/>
    </location>
</feature>
<feature type="transmembrane region" description="Helical" evidence="1">
    <location>
        <begin position="91"/>
        <end position="111"/>
    </location>
</feature>
<keyword evidence="3" id="KW-1185">Reference proteome</keyword>
<dbReference type="AlphaFoldDB" id="A0A1G7BLX9"/>
<feature type="transmembrane region" description="Helical" evidence="1">
    <location>
        <begin position="206"/>
        <end position="222"/>
    </location>
</feature>
<feature type="transmembrane region" description="Helical" evidence="1">
    <location>
        <begin position="35"/>
        <end position="55"/>
    </location>
</feature>